<gene>
    <name evidence="12" type="ORF">PPROV_000415000</name>
</gene>
<dbReference type="AlphaFoldDB" id="A0A830HJD9"/>
<dbReference type="GO" id="GO:0008324">
    <property type="term" value="F:monoatomic cation transmembrane transporter activity"/>
    <property type="evidence" value="ECO:0007669"/>
    <property type="project" value="TreeGrafter"/>
</dbReference>
<feature type="transmembrane region" description="Helical" evidence="10">
    <location>
        <begin position="330"/>
        <end position="349"/>
    </location>
</feature>
<feature type="transmembrane region" description="Helical" evidence="10">
    <location>
        <begin position="295"/>
        <end position="318"/>
    </location>
</feature>
<feature type="transmembrane region" description="Helical" evidence="10">
    <location>
        <begin position="212"/>
        <end position="232"/>
    </location>
</feature>
<name>A0A830HJD9_9CHLO</name>
<reference evidence="12" key="1">
    <citation type="submission" date="2020-10" db="EMBL/GenBank/DDBJ databases">
        <title>Unveiling of a novel bifunctional photoreceptor, Dualchrome1, isolated from a cosmopolitan green alga.</title>
        <authorList>
            <person name="Suzuki S."/>
            <person name="Kawachi M."/>
        </authorList>
    </citation>
    <scope>NUCLEOTIDE SEQUENCE</scope>
    <source>
        <strain evidence="12">NIES 2893</strain>
    </source>
</reference>
<organism evidence="12 13">
    <name type="scientific">Pycnococcus provasolii</name>
    <dbReference type="NCBI Taxonomy" id="41880"/>
    <lineage>
        <taxon>Eukaryota</taxon>
        <taxon>Viridiplantae</taxon>
        <taxon>Chlorophyta</taxon>
        <taxon>Pseudoscourfieldiophyceae</taxon>
        <taxon>Pseudoscourfieldiales</taxon>
        <taxon>Pycnococcaceae</taxon>
        <taxon>Pycnococcus</taxon>
    </lineage>
</organism>
<keyword evidence="13" id="KW-1185">Reference proteome</keyword>
<proteinExistence type="inferred from homology"/>
<keyword evidence="7" id="KW-0406">Ion transport</keyword>
<evidence type="ECO:0000256" key="6">
    <source>
        <dbReference type="ARBA" id="ARBA00023136"/>
    </source>
</evidence>
<keyword evidence="4 10" id="KW-1133">Transmembrane helix</keyword>
<dbReference type="PANTHER" id="PTHR12266">
    <property type="entry name" value="NA+/CA2+ K+ INDEPENDENT EXCHANGER"/>
    <property type="match status" value="1"/>
</dbReference>
<dbReference type="PANTHER" id="PTHR12266:SF33">
    <property type="entry name" value="CATION_CALCIUM EXCHANGER 5"/>
    <property type="match status" value="1"/>
</dbReference>
<dbReference type="InterPro" id="IPR044880">
    <property type="entry name" value="NCX_ion-bd_dom_sf"/>
</dbReference>
<dbReference type="GO" id="GO:0016020">
    <property type="term" value="C:membrane"/>
    <property type="evidence" value="ECO:0007669"/>
    <property type="project" value="UniProtKB-SubCell"/>
</dbReference>
<dbReference type="InterPro" id="IPR051359">
    <property type="entry name" value="CaCA_antiporter"/>
</dbReference>
<feature type="transmembrane region" description="Helical" evidence="10">
    <location>
        <begin position="355"/>
        <end position="375"/>
    </location>
</feature>
<feature type="compositionally biased region" description="Gly residues" evidence="9">
    <location>
        <begin position="389"/>
        <end position="403"/>
    </location>
</feature>
<dbReference type="GO" id="GO:0006814">
    <property type="term" value="P:sodium ion transport"/>
    <property type="evidence" value="ECO:0007669"/>
    <property type="project" value="UniProtKB-KW"/>
</dbReference>
<evidence type="ECO:0000256" key="7">
    <source>
        <dbReference type="ARBA" id="ARBA00023201"/>
    </source>
</evidence>
<evidence type="ECO:0000313" key="12">
    <source>
        <dbReference type="EMBL" id="GHP05399.1"/>
    </source>
</evidence>
<dbReference type="Proteomes" id="UP000660262">
    <property type="component" value="Unassembled WGS sequence"/>
</dbReference>
<keyword evidence="6 10" id="KW-0472">Membrane</keyword>
<feature type="region of interest" description="Disordered" evidence="9">
    <location>
        <begin position="383"/>
        <end position="404"/>
    </location>
</feature>
<feature type="transmembrane region" description="Helical" evidence="10">
    <location>
        <begin position="498"/>
        <end position="520"/>
    </location>
</feature>
<feature type="transmembrane region" description="Helical" evidence="10">
    <location>
        <begin position="610"/>
        <end position="629"/>
    </location>
</feature>
<feature type="region of interest" description="Disordered" evidence="9">
    <location>
        <begin position="105"/>
        <end position="169"/>
    </location>
</feature>
<feature type="transmembrane region" description="Helical" evidence="10">
    <location>
        <begin position="578"/>
        <end position="598"/>
    </location>
</feature>
<evidence type="ECO:0000256" key="2">
    <source>
        <dbReference type="ARBA" id="ARBA00022448"/>
    </source>
</evidence>
<accession>A0A830HJD9</accession>
<feature type="transmembrane region" description="Helical" evidence="10">
    <location>
        <begin position="649"/>
        <end position="672"/>
    </location>
</feature>
<protein>
    <recommendedName>
        <fullName evidence="11">Sodium/calcium exchanger membrane region domain-containing protein</fullName>
    </recommendedName>
</protein>
<feature type="domain" description="Sodium/calcium exchanger membrane region" evidence="11">
    <location>
        <begin position="223"/>
        <end position="374"/>
    </location>
</feature>
<dbReference type="Gene3D" id="1.20.1420.30">
    <property type="entry name" value="NCX, central ion-binding region"/>
    <property type="match status" value="2"/>
</dbReference>
<feature type="transmembrane region" description="Helical" evidence="10">
    <location>
        <begin position="20"/>
        <end position="43"/>
    </location>
</feature>
<comment type="similarity">
    <text evidence="8">Belongs to the Ca(2+):cation antiporter (CaCA) (TC 2.A.19) family. Cation/calcium exchanger (CCX) subfamily.</text>
</comment>
<sequence length="740" mass="77851">MASSRPAALRVKFKLQVKRQWRPLVACAKSLLTLMLLAVFAAVRQLKEEDHRTPLQDASVGFGSVGSASPLASLAQTPLASDATDGNLQSLTRSLMEEVAIPRLAGDAHQDGRSNDISGNSFPFGDHRRKLRNTLGRSLSGMSSPSSSLSPTASKNSNKKPSSHPKTTVLSPCDIAVRLPTSPKKCQKVRKSCPPEEDAMVDYTVLRYCGPLGGVGTTTLLVVLVALFFYILGDTVDDYFCPVLQWLADAWNLSPSTAGVTLLALGNGAPDAFSSLAAFKGDSQAAQSDMADATALGLGAIISGGGFVSAFVLGAVACTSSPFHVERLPFVRDVSFYLVATLGVFYGFVKRGYATLHTSAACLAFYAIYATVVVVGERFRRDGGKDADGGGGKEPTAAAGGGDGDGDGDAAAGDIIPANGCRSSSSTPLWIALLETANAPLTPNMVLALRERGLGRMNWEQMAHVLAAALYLPITLVRRCTIPIGASEPRRWDSRLDAVAVVLGPMVLLVFQQFVSPNLVVLRLPLPHAAAADAHDTLDVPLWFVVLLQSSTLGWFFYQMVSHADLNTKADDVRHPVGSLQTLLVALSFCTSIAWISLAARELLGCLRALGLAFGVSSQVLGLTVLAWGNSVGDLVADVAIARSGEPNMAVAGCYAGPMFNLLVGMGGALTIACANSPSGRLALPMSPNVPVSFGFLFAGLAGSLLSVPLSGYRLTFPWGICLMVLYLTFVVTSVIVELS</sequence>
<evidence type="ECO:0000256" key="5">
    <source>
        <dbReference type="ARBA" id="ARBA00023053"/>
    </source>
</evidence>
<keyword evidence="5" id="KW-0915">Sodium</keyword>
<evidence type="ECO:0000256" key="10">
    <source>
        <dbReference type="SAM" id="Phobius"/>
    </source>
</evidence>
<evidence type="ECO:0000256" key="8">
    <source>
        <dbReference type="ARBA" id="ARBA00038187"/>
    </source>
</evidence>
<feature type="transmembrane region" description="Helical" evidence="10">
    <location>
        <begin position="692"/>
        <end position="711"/>
    </location>
</feature>
<evidence type="ECO:0000256" key="3">
    <source>
        <dbReference type="ARBA" id="ARBA00022692"/>
    </source>
</evidence>
<evidence type="ECO:0000313" key="13">
    <source>
        <dbReference type="Proteomes" id="UP000660262"/>
    </source>
</evidence>
<keyword evidence="3 10" id="KW-0812">Transmembrane</keyword>
<comment type="subcellular location">
    <subcellularLocation>
        <location evidence="1">Membrane</location>
        <topology evidence="1">Multi-pass membrane protein</topology>
    </subcellularLocation>
</comment>
<feature type="transmembrane region" description="Helical" evidence="10">
    <location>
        <begin position="717"/>
        <end position="737"/>
    </location>
</feature>
<evidence type="ECO:0000256" key="1">
    <source>
        <dbReference type="ARBA" id="ARBA00004141"/>
    </source>
</evidence>
<evidence type="ECO:0000259" key="11">
    <source>
        <dbReference type="Pfam" id="PF01699"/>
    </source>
</evidence>
<evidence type="ECO:0000256" key="4">
    <source>
        <dbReference type="ARBA" id="ARBA00022989"/>
    </source>
</evidence>
<evidence type="ECO:0000256" key="9">
    <source>
        <dbReference type="SAM" id="MobiDB-lite"/>
    </source>
</evidence>
<dbReference type="InterPro" id="IPR004837">
    <property type="entry name" value="NaCa_Exmemb"/>
</dbReference>
<feature type="domain" description="Sodium/calcium exchanger membrane region" evidence="11">
    <location>
        <begin position="586"/>
        <end position="734"/>
    </location>
</feature>
<comment type="caution">
    <text evidence="12">The sequence shown here is derived from an EMBL/GenBank/DDBJ whole genome shotgun (WGS) entry which is preliminary data.</text>
</comment>
<keyword evidence="7" id="KW-0739">Sodium transport</keyword>
<feature type="transmembrane region" description="Helical" evidence="10">
    <location>
        <begin position="540"/>
        <end position="558"/>
    </location>
</feature>
<keyword evidence="2" id="KW-0813">Transport</keyword>
<dbReference type="OrthoDB" id="407410at2759"/>
<dbReference type="Pfam" id="PF01699">
    <property type="entry name" value="Na_Ca_ex"/>
    <property type="match status" value="2"/>
</dbReference>
<dbReference type="EMBL" id="BNJQ01000010">
    <property type="protein sequence ID" value="GHP05399.1"/>
    <property type="molecule type" value="Genomic_DNA"/>
</dbReference>
<feature type="compositionally biased region" description="Low complexity" evidence="9">
    <location>
        <begin position="138"/>
        <end position="156"/>
    </location>
</feature>